<dbReference type="EMBL" id="FRAC01000020">
    <property type="protein sequence ID" value="SHK93324.1"/>
    <property type="molecule type" value="Genomic_DNA"/>
</dbReference>
<dbReference type="PROSITE" id="PS00595">
    <property type="entry name" value="AA_TRANSFER_CLASS_5"/>
    <property type="match status" value="1"/>
</dbReference>
<dbReference type="GO" id="GO:0030170">
    <property type="term" value="F:pyridoxal phosphate binding"/>
    <property type="evidence" value="ECO:0007669"/>
    <property type="project" value="UniProtKB-UniRule"/>
</dbReference>
<dbReference type="NCBIfam" id="TIGR01979">
    <property type="entry name" value="sufS"/>
    <property type="match status" value="1"/>
</dbReference>
<evidence type="ECO:0000256" key="3">
    <source>
        <dbReference type="ARBA" id="ARBA00012239"/>
    </source>
</evidence>
<evidence type="ECO:0000256" key="4">
    <source>
        <dbReference type="ARBA" id="ARBA00022679"/>
    </source>
</evidence>
<dbReference type="InterPro" id="IPR015422">
    <property type="entry name" value="PyrdxlP-dep_Trfase_small"/>
</dbReference>
<evidence type="ECO:0000256" key="7">
    <source>
        <dbReference type="RuleBase" id="RU004504"/>
    </source>
</evidence>
<comment type="catalytic activity">
    <reaction evidence="6 8">
        <text>(sulfur carrier)-H + L-cysteine = (sulfur carrier)-SH + L-alanine</text>
        <dbReference type="Rhea" id="RHEA:43892"/>
        <dbReference type="Rhea" id="RHEA-COMP:14737"/>
        <dbReference type="Rhea" id="RHEA-COMP:14739"/>
        <dbReference type="ChEBI" id="CHEBI:29917"/>
        <dbReference type="ChEBI" id="CHEBI:35235"/>
        <dbReference type="ChEBI" id="CHEBI:57972"/>
        <dbReference type="ChEBI" id="CHEBI:64428"/>
        <dbReference type="EC" id="2.8.1.7"/>
    </reaction>
</comment>
<dbReference type="EC" id="2.8.1.7" evidence="3 8"/>
<comment type="cofactor">
    <cofactor evidence="1 7">
        <name>pyridoxal 5'-phosphate</name>
        <dbReference type="ChEBI" id="CHEBI:597326"/>
    </cofactor>
</comment>
<dbReference type="CDD" id="cd06453">
    <property type="entry name" value="SufS_like"/>
    <property type="match status" value="1"/>
</dbReference>
<dbReference type="PANTHER" id="PTHR43586:SF8">
    <property type="entry name" value="CYSTEINE DESULFURASE 1, CHLOROPLASTIC"/>
    <property type="match status" value="1"/>
</dbReference>
<evidence type="ECO:0000256" key="1">
    <source>
        <dbReference type="ARBA" id="ARBA00001933"/>
    </source>
</evidence>
<evidence type="ECO:0000256" key="2">
    <source>
        <dbReference type="ARBA" id="ARBA00010447"/>
    </source>
</evidence>
<sequence>MLNPYRKDFPLLDQKDRVKPLIYLDNAATTQKPEAVLKAMEDYYREYNANPYRGLYDISEKATERYEEARKVTAEFIHAEDSSEIVFTRNTTESLNLIAYSYGRSFLEEGDEILIPISEHHSNLLPWQQLAKEKKAELRYLYLDEKGHLKEEELKAKITSKTRIVALACVSNVLGTIFPVKKIIEKAHSVGAVTVLDCAQSIPHYPLDVTALDTDFAVFSGHKMLGPMGIGVLYGKKALLEKMPPFLTGGEMIDFVSEQEATFAPLPQKFEAGTPNVGGAIGLMEAISYIKNAGYEKIRAIEEELTAYALDRLRELPYVTIYGEKYPSENRSGVISFNVENVHPHDVSSLLDADGVCIRAGHHCAQPLMRYMEVAATCRVSFYLYNTKEDVDAFIESLKKVRRWLGLGD</sequence>
<reference evidence="10 11" key="1">
    <citation type="submission" date="2016-11" db="EMBL/GenBank/DDBJ databases">
        <authorList>
            <person name="Jaros S."/>
            <person name="Januszkiewicz K."/>
            <person name="Wedrychowicz H."/>
        </authorList>
    </citation>
    <scope>NUCLEOTIDE SEQUENCE [LARGE SCALE GENOMIC DNA]</scope>
    <source>
        <strain evidence="10 11">DSM 15929</strain>
    </source>
</reference>
<dbReference type="Gene3D" id="3.40.640.10">
    <property type="entry name" value="Type I PLP-dependent aspartate aminotransferase-like (Major domain)"/>
    <property type="match status" value="1"/>
</dbReference>
<dbReference type="GO" id="GO:0006534">
    <property type="term" value="P:cysteine metabolic process"/>
    <property type="evidence" value="ECO:0007669"/>
    <property type="project" value="UniProtKB-UniRule"/>
</dbReference>
<dbReference type="PANTHER" id="PTHR43586">
    <property type="entry name" value="CYSTEINE DESULFURASE"/>
    <property type="match status" value="1"/>
</dbReference>
<dbReference type="PIRSF" id="PIRSF005572">
    <property type="entry name" value="NifS"/>
    <property type="match status" value="1"/>
</dbReference>
<feature type="domain" description="Aminotransferase class V" evidence="9">
    <location>
        <begin position="22"/>
        <end position="394"/>
    </location>
</feature>
<evidence type="ECO:0000256" key="8">
    <source>
        <dbReference type="RuleBase" id="RU004506"/>
    </source>
</evidence>
<protein>
    <recommendedName>
        <fullName evidence="3 8">Cysteine desulfurase</fullName>
        <ecNumber evidence="3 8">2.8.1.7</ecNumber>
    </recommendedName>
</protein>
<gene>
    <name evidence="10" type="ORF">SAMN02745136_03677</name>
</gene>
<evidence type="ECO:0000259" key="9">
    <source>
        <dbReference type="Pfam" id="PF00266"/>
    </source>
</evidence>
<proteinExistence type="inferred from homology"/>
<dbReference type="SUPFAM" id="SSF53383">
    <property type="entry name" value="PLP-dependent transferases"/>
    <property type="match status" value="1"/>
</dbReference>
<dbReference type="InterPro" id="IPR015424">
    <property type="entry name" value="PyrdxlP-dep_Trfase"/>
</dbReference>
<dbReference type="Proteomes" id="UP000184386">
    <property type="component" value="Unassembled WGS sequence"/>
</dbReference>
<name>A0A1M6WI72_9FIRM</name>
<dbReference type="InterPro" id="IPR000192">
    <property type="entry name" value="Aminotrans_V_dom"/>
</dbReference>
<evidence type="ECO:0000313" key="11">
    <source>
        <dbReference type="Proteomes" id="UP000184386"/>
    </source>
</evidence>
<evidence type="ECO:0000256" key="6">
    <source>
        <dbReference type="ARBA" id="ARBA00050776"/>
    </source>
</evidence>
<keyword evidence="4 8" id="KW-0808">Transferase</keyword>
<dbReference type="Pfam" id="PF00266">
    <property type="entry name" value="Aminotran_5"/>
    <property type="match status" value="1"/>
</dbReference>
<keyword evidence="5 8" id="KW-0663">Pyridoxal phosphate</keyword>
<dbReference type="OrthoDB" id="9804366at2"/>
<dbReference type="STRING" id="1121322.SAMN02745136_03677"/>
<evidence type="ECO:0000256" key="5">
    <source>
        <dbReference type="ARBA" id="ARBA00022898"/>
    </source>
</evidence>
<dbReference type="Gene3D" id="3.90.1150.10">
    <property type="entry name" value="Aspartate Aminotransferase, domain 1"/>
    <property type="match status" value="1"/>
</dbReference>
<dbReference type="AlphaFoldDB" id="A0A1M6WI72"/>
<dbReference type="RefSeq" id="WP_073278307.1">
    <property type="nucleotide sequence ID" value="NZ_FRAC01000020.1"/>
</dbReference>
<dbReference type="InterPro" id="IPR016454">
    <property type="entry name" value="Cysteine_dSase"/>
</dbReference>
<comment type="similarity">
    <text evidence="2 8">Belongs to the class-V pyridoxal-phosphate-dependent aminotransferase family. Csd subfamily.</text>
</comment>
<dbReference type="GO" id="GO:0031071">
    <property type="term" value="F:cysteine desulfurase activity"/>
    <property type="evidence" value="ECO:0007669"/>
    <property type="project" value="UniProtKB-UniRule"/>
</dbReference>
<comment type="function">
    <text evidence="8">Catalyzes the removal of elemental sulfur and selenium atoms from L-cysteine, L-cystine, L-selenocysteine, and L-selenocystine to produce L-alanine.</text>
</comment>
<accession>A0A1M6WI72</accession>
<evidence type="ECO:0000313" key="10">
    <source>
        <dbReference type="EMBL" id="SHK93324.1"/>
    </source>
</evidence>
<dbReference type="InterPro" id="IPR010970">
    <property type="entry name" value="Cys_dSase_SufS"/>
</dbReference>
<dbReference type="InterPro" id="IPR015421">
    <property type="entry name" value="PyrdxlP-dep_Trfase_major"/>
</dbReference>
<keyword evidence="11" id="KW-1185">Reference proteome</keyword>
<organism evidence="10 11">
    <name type="scientific">Anaerocolumna jejuensis DSM 15929</name>
    <dbReference type="NCBI Taxonomy" id="1121322"/>
    <lineage>
        <taxon>Bacteria</taxon>
        <taxon>Bacillati</taxon>
        <taxon>Bacillota</taxon>
        <taxon>Clostridia</taxon>
        <taxon>Lachnospirales</taxon>
        <taxon>Lachnospiraceae</taxon>
        <taxon>Anaerocolumna</taxon>
    </lineage>
</organism>
<dbReference type="InterPro" id="IPR020578">
    <property type="entry name" value="Aminotrans_V_PyrdxlP_BS"/>
</dbReference>